<keyword evidence="12" id="KW-1133">Transmembrane helix</keyword>
<dbReference type="UniPathway" id="UPA00378"/>
<evidence type="ECO:0000256" key="16">
    <source>
        <dbReference type="ARBA" id="ARBA00023180"/>
    </source>
</evidence>
<sequence>VVKVVFTVCAAGILLVKIHRSEFPLLSSSSSSSLSSLEPGASAGLQAYPSVVQLTTVSGTNVANFSLFPARLGSSRLNLTLLAKSNQTSIRADNFDYGSQPLFVSAPSVEEIRRIVDSLIPLLSSSSSSSLSSLEPGASAGLQAYPSVVQLTTVSGTNVANFSLFPARLGSSRLNLTLLAKSNQTSIRADNFDYGSQPLFVSAPSVEEIRRIVEDNNLHAEILNEDLFGPADQAHYVVVVQVHNRLRYLEKLVQSLELNPLINWVLLIFSHDYFSVELNQFVRSIKFCRVMQIFYPNSIQLSPSSFPGKSPSDCAASMSVSQARAANCQIWQSPDKYGHYRNVDLAQIKHHWWWKVNYVFNGIPRLHRYNGWVVFLEEDHYVSPDFLYSFNSIVDQMSSICQECHVITLGSYLRFQKRKVKWDEYLILPWFSSYHNMGMAFNRSTWNQIRRCAEMFCKYDDYNWDWSLLQILERLYQPPLAQCTTNTYLQLERLAMEYGLMDVRKDSCLRNALDVAVALNALGSNATLRAPQSSPELLPSRPKWIIVVQVHDRVDYLKELVQSLEQVRNIRDALIVFSHDVYSAKISSIVEAIEFCRTTQLLYPLRLELFKSFPNGNDGNCSQASNDEDQNRSAKVASLAQIKHHWWWKAIQVFEHIVPQTKYDGWVLFLEEDNYVSPDLLNVLDAIVSNKNSICETCEFLVLGNYNDLRKPLPPAHVQVVRWFSSLHNLGLAFKKSLWTEIKKHAKTFCTYNDYNWDWTLNYINMRILATRWKAIVVKRPRVFHVGDCGVHKTSAQCTMTLKGVKQYLAETASRESVSSVKLSPVAPVIRKTSPPNGAWADTRDHLLCLWYLHSI</sequence>
<evidence type="ECO:0000256" key="9">
    <source>
        <dbReference type="ARBA" id="ARBA00022692"/>
    </source>
</evidence>
<dbReference type="PANTHER" id="PTHR12871">
    <property type="entry name" value="BETA-1,2-N-ACETYLGLUCOSAMINYLTRANSFERASE II"/>
    <property type="match status" value="1"/>
</dbReference>
<accession>A0A085MDW0</accession>
<dbReference type="InterPro" id="IPR029044">
    <property type="entry name" value="Nucleotide-diphossugar_trans"/>
</dbReference>
<evidence type="ECO:0000256" key="1">
    <source>
        <dbReference type="ARBA" id="ARBA00001936"/>
    </source>
</evidence>
<dbReference type="PANTHER" id="PTHR12871:SF0">
    <property type="entry name" value="ALPHA-1,6-MANNOSYL-GLYCOPROTEIN 2-BETA-N-ACETYLGLUCOSAMINYLTRANSFERASE"/>
    <property type="match status" value="1"/>
</dbReference>
<evidence type="ECO:0000256" key="6">
    <source>
        <dbReference type="ARBA" id="ARBA00014817"/>
    </source>
</evidence>
<proteinExistence type="inferred from homology"/>
<feature type="binding site" evidence="23">
    <location>
        <begin position="241"/>
        <end position="245"/>
    </location>
    <ligand>
        <name>substrate</name>
    </ligand>
</feature>
<keyword evidence="17 24" id="KW-0464">Manganese</keyword>
<comment type="catalytic activity">
    <reaction evidence="22">
        <text>an N(4)-{beta-D-GlcNAc-(1-&gt;2)-alpha-D-Man-(1-&gt;3)-[alpha-D-Man-(1-&gt;6)]-beta-D-Man-(1-&gt;4)-beta-D-GlcNAc-(1-&gt;4)-beta-D-GlcNAc}-L-asparaginyl-[protein] + UDP-N-acetyl-alpha-D-glucosamine = N(4)-{beta-D-GlcNAc-(1-&gt;2)-alpha-D-Man-(1-&gt;3)-[beta-D-GlcNAc-(1-&gt;2)-alpha-D-Man-(1-&gt;6)]-beta-D-Man-(1-&gt;4)-beta-D-GlcNAc-(1-&gt;4)-beta-D-GlcNAc}-L-asparaginyl-[protein] + UDP + H(+)</text>
        <dbReference type="Rhea" id="RHEA:12941"/>
        <dbReference type="Rhea" id="RHEA-COMP:13526"/>
        <dbReference type="Rhea" id="RHEA-COMP:14369"/>
        <dbReference type="ChEBI" id="CHEBI:15378"/>
        <dbReference type="ChEBI" id="CHEBI:57705"/>
        <dbReference type="ChEBI" id="CHEBI:58223"/>
        <dbReference type="ChEBI" id="CHEBI:60615"/>
        <dbReference type="ChEBI" id="CHEBI:60651"/>
        <dbReference type="EC" id="2.4.1.143"/>
    </reaction>
</comment>
<dbReference type="SUPFAM" id="SSF53448">
    <property type="entry name" value="Nucleotide-diphospho-sugar transferases"/>
    <property type="match status" value="2"/>
</dbReference>
<evidence type="ECO:0000256" key="18">
    <source>
        <dbReference type="ARBA" id="ARBA00029663"/>
    </source>
</evidence>
<evidence type="ECO:0000256" key="19">
    <source>
        <dbReference type="ARBA" id="ARBA00031203"/>
    </source>
</evidence>
<comment type="cofactor">
    <cofactor evidence="1 24">
        <name>Mn(2+)</name>
        <dbReference type="ChEBI" id="CHEBI:29035"/>
    </cofactor>
</comment>
<name>A0A085MDW0_9BILA</name>
<gene>
    <name evidence="26" type="ORF">M513_03746</name>
</gene>
<feature type="disulfide bond" evidence="25">
    <location>
        <begin position="314"/>
        <end position="328"/>
    </location>
</feature>
<keyword evidence="10 24" id="KW-0479">Metal-binding</keyword>
<comment type="similarity">
    <text evidence="4">Belongs to the glycosyltransferase 16 (GT16) protein family.</text>
</comment>
<evidence type="ECO:0000256" key="7">
    <source>
        <dbReference type="ARBA" id="ARBA00022676"/>
    </source>
</evidence>
<comment type="pathway">
    <text evidence="3">Protein modification; protein glycosylation.</text>
</comment>
<dbReference type="GO" id="GO:0006487">
    <property type="term" value="P:protein N-linked glycosylation"/>
    <property type="evidence" value="ECO:0007669"/>
    <property type="project" value="TreeGrafter"/>
</dbReference>
<keyword evidence="9" id="KW-0812">Transmembrane</keyword>
<feature type="binding site" evidence="23">
    <location>
        <position position="272"/>
    </location>
    <ligand>
        <name>substrate</name>
    </ligand>
</feature>
<dbReference type="GO" id="GO:0046872">
    <property type="term" value="F:metal ion binding"/>
    <property type="evidence" value="ECO:0007669"/>
    <property type="project" value="UniProtKB-KW"/>
</dbReference>
<keyword evidence="16" id="KW-0325">Glycoprotein</keyword>
<dbReference type="GO" id="GO:0008455">
    <property type="term" value="F:alpha-1,6-mannosylglycoprotein 2-beta-N-acetylglucosaminyltransferase activity"/>
    <property type="evidence" value="ECO:0007669"/>
    <property type="project" value="UniProtKB-EC"/>
</dbReference>
<dbReference type="Gene3D" id="3.90.550.10">
    <property type="entry name" value="Spore Coat Polysaccharide Biosynthesis Protein SpsA, Chain A"/>
    <property type="match status" value="2"/>
</dbReference>
<evidence type="ECO:0000256" key="21">
    <source>
        <dbReference type="ARBA" id="ARBA00032915"/>
    </source>
</evidence>
<keyword evidence="13" id="KW-0333">Golgi apparatus</keyword>
<evidence type="ECO:0000256" key="25">
    <source>
        <dbReference type="PIRSR" id="PIRSR607754-3"/>
    </source>
</evidence>
<feature type="disulfide bond" evidence="25">
    <location>
        <begin position="401"/>
        <end position="404"/>
    </location>
</feature>
<evidence type="ECO:0000256" key="5">
    <source>
        <dbReference type="ARBA" id="ARBA00012613"/>
    </source>
</evidence>
<evidence type="ECO:0000313" key="27">
    <source>
        <dbReference type="Proteomes" id="UP000030764"/>
    </source>
</evidence>
<evidence type="ECO:0000256" key="3">
    <source>
        <dbReference type="ARBA" id="ARBA00004922"/>
    </source>
</evidence>
<protein>
    <recommendedName>
        <fullName evidence="6">Alpha-1,6-mannosyl-glycoprotein 2-beta-N-acetylglucosaminyltransferase</fullName>
        <ecNumber evidence="5">2.4.1.143</ecNumber>
    </recommendedName>
    <alternativeName>
        <fullName evidence="21">Beta-1,2-N-acetylglucosaminyltransferase II</fullName>
    </alternativeName>
    <alternativeName>
        <fullName evidence="20">GlcNAc-T II</fullName>
    </alternativeName>
    <alternativeName>
        <fullName evidence="19">Mannoside acetylglucosaminyltransferase 2</fullName>
    </alternativeName>
    <alternativeName>
        <fullName evidence="18">N-glycosyl-oligosaccharide-glycoprotein N-acetylglucosaminyltransferase II</fullName>
    </alternativeName>
</protein>
<dbReference type="Proteomes" id="UP000030764">
    <property type="component" value="Unassembled WGS sequence"/>
</dbReference>
<dbReference type="GO" id="GO:0000139">
    <property type="term" value="C:Golgi membrane"/>
    <property type="evidence" value="ECO:0007669"/>
    <property type="project" value="UniProtKB-SubCell"/>
</dbReference>
<feature type="non-terminal residue" evidence="26">
    <location>
        <position position="1"/>
    </location>
</feature>
<dbReference type="AlphaFoldDB" id="A0A085MDW0"/>
<evidence type="ECO:0000256" key="12">
    <source>
        <dbReference type="ARBA" id="ARBA00022989"/>
    </source>
</evidence>
<evidence type="ECO:0000256" key="24">
    <source>
        <dbReference type="PIRSR" id="PIRSR607754-2"/>
    </source>
</evidence>
<feature type="binding site" evidence="24">
    <location>
        <position position="379"/>
    </location>
    <ligand>
        <name>Mn(2+)</name>
        <dbReference type="ChEBI" id="CHEBI:29035"/>
    </ligand>
</feature>
<dbReference type="Pfam" id="PF05060">
    <property type="entry name" value="MGAT2"/>
    <property type="match status" value="2"/>
</dbReference>
<evidence type="ECO:0000256" key="8">
    <source>
        <dbReference type="ARBA" id="ARBA00022679"/>
    </source>
</evidence>
<keyword evidence="7" id="KW-0328">Glycosyltransferase</keyword>
<keyword evidence="27" id="KW-1185">Reference proteome</keyword>
<comment type="subcellular location">
    <subcellularLocation>
        <location evidence="2">Golgi apparatus membrane</location>
        <topology evidence="2">Single-pass type II membrane protein</topology>
    </subcellularLocation>
</comment>
<dbReference type="EC" id="2.4.1.143" evidence="5"/>
<evidence type="ECO:0000256" key="15">
    <source>
        <dbReference type="ARBA" id="ARBA00023157"/>
    </source>
</evidence>
<evidence type="ECO:0000256" key="4">
    <source>
        <dbReference type="ARBA" id="ARBA00011011"/>
    </source>
</evidence>
<keyword evidence="11" id="KW-0735">Signal-anchor</keyword>
<evidence type="ECO:0000256" key="11">
    <source>
        <dbReference type="ARBA" id="ARBA00022968"/>
    </source>
</evidence>
<dbReference type="EMBL" id="KL363200">
    <property type="protein sequence ID" value="KFD55406.1"/>
    <property type="molecule type" value="Genomic_DNA"/>
</dbReference>
<feature type="binding site" evidence="23">
    <location>
        <begin position="347"/>
        <end position="351"/>
    </location>
    <ligand>
        <name>substrate</name>
    </ligand>
</feature>
<evidence type="ECO:0000313" key="26">
    <source>
        <dbReference type="EMBL" id="KFD55406.1"/>
    </source>
</evidence>
<evidence type="ECO:0000256" key="10">
    <source>
        <dbReference type="ARBA" id="ARBA00022723"/>
    </source>
</evidence>
<keyword evidence="8" id="KW-0808">Transferase</keyword>
<organism evidence="26 27">
    <name type="scientific">Trichuris suis</name>
    <name type="common">pig whipworm</name>
    <dbReference type="NCBI Taxonomy" id="68888"/>
    <lineage>
        <taxon>Eukaryota</taxon>
        <taxon>Metazoa</taxon>
        <taxon>Ecdysozoa</taxon>
        <taxon>Nematoda</taxon>
        <taxon>Enoplea</taxon>
        <taxon>Dorylaimia</taxon>
        <taxon>Trichinellida</taxon>
        <taxon>Trichuridae</taxon>
        <taxon>Trichuris</taxon>
    </lineage>
</organism>
<dbReference type="GO" id="GO:0005795">
    <property type="term" value="C:Golgi stack"/>
    <property type="evidence" value="ECO:0007669"/>
    <property type="project" value="InterPro"/>
</dbReference>
<evidence type="ECO:0000256" key="23">
    <source>
        <dbReference type="PIRSR" id="PIRSR607754-1"/>
    </source>
</evidence>
<keyword evidence="14" id="KW-0472">Membrane</keyword>
<reference evidence="26 27" key="1">
    <citation type="journal article" date="2014" name="Nat. Genet.">
        <title>Genome and transcriptome of the porcine whipworm Trichuris suis.</title>
        <authorList>
            <person name="Jex A.R."/>
            <person name="Nejsum P."/>
            <person name="Schwarz E.M."/>
            <person name="Hu L."/>
            <person name="Young N.D."/>
            <person name="Hall R.S."/>
            <person name="Korhonen P.K."/>
            <person name="Liao S."/>
            <person name="Thamsborg S."/>
            <person name="Xia J."/>
            <person name="Xu P."/>
            <person name="Wang S."/>
            <person name="Scheerlinck J.P."/>
            <person name="Hofmann A."/>
            <person name="Sternberg P.W."/>
            <person name="Wang J."/>
            <person name="Gasser R.B."/>
        </authorList>
    </citation>
    <scope>NUCLEOTIDE SEQUENCE [LARGE SCALE GENOMIC DNA]</scope>
    <source>
        <strain evidence="26">DCEP-RM93M</strain>
    </source>
</reference>
<evidence type="ECO:0000256" key="14">
    <source>
        <dbReference type="ARBA" id="ARBA00023136"/>
    </source>
</evidence>
<evidence type="ECO:0000256" key="20">
    <source>
        <dbReference type="ARBA" id="ARBA00032552"/>
    </source>
</evidence>
<dbReference type="InterPro" id="IPR007754">
    <property type="entry name" value="GlcNAc_II"/>
</dbReference>
<evidence type="ECO:0000256" key="13">
    <source>
        <dbReference type="ARBA" id="ARBA00023034"/>
    </source>
</evidence>
<evidence type="ECO:0000256" key="17">
    <source>
        <dbReference type="ARBA" id="ARBA00023211"/>
    </source>
</evidence>
<keyword evidence="15 25" id="KW-1015">Disulfide bond</keyword>
<dbReference type="GO" id="GO:0009312">
    <property type="term" value="P:oligosaccharide biosynthetic process"/>
    <property type="evidence" value="ECO:0007669"/>
    <property type="project" value="InterPro"/>
</dbReference>
<evidence type="ECO:0000256" key="2">
    <source>
        <dbReference type="ARBA" id="ARBA00004323"/>
    </source>
</evidence>
<evidence type="ECO:0000256" key="22">
    <source>
        <dbReference type="ARBA" id="ARBA00093257"/>
    </source>
</evidence>